<dbReference type="EMBL" id="JADIKF010000040">
    <property type="protein sequence ID" value="MBM7131654.1"/>
    <property type="molecule type" value="Genomic_DNA"/>
</dbReference>
<gene>
    <name evidence="4" type="ORF">ISS99_19195</name>
</gene>
<dbReference type="RefSeq" id="WP_204633211.1">
    <property type="nucleotide sequence ID" value="NZ_BSOC01000001.1"/>
</dbReference>
<reference evidence="4" key="1">
    <citation type="submission" date="2020-10" db="EMBL/GenBank/DDBJ databases">
        <title>Phylogeny of dyella-like bacteria.</title>
        <authorList>
            <person name="Fu J."/>
        </authorList>
    </citation>
    <scope>NUCLEOTIDE SEQUENCE</scope>
    <source>
        <strain evidence="4">DHON07</strain>
    </source>
</reference>
<feature type="modified residue" description="4-aspartylphosphate" evidence="1">
    <location>
        <position position="52"/>
    </location>
</feature>
<accession>A0ABS2KKP6</accession>
<protein>
    <submittedName>
        <fullName evidence="4">Response regulator</fullName>
    </submittedName>
</protein>
<keyword evidence="1" id="KW-0597">Phosphoprotein</keyword>
<dbReference type="SUPFAM" id="SSF52172">
    <property type="entry name" value="CheY-like"/>
    <property type="match status" value="1"/>
</dbReference>
<dbReference type="Pfam" id="PF00072">
    <property type="entry name" value="Response_reg"/>
    <property type="match status" value="1"/>
</dbReference>
<comment type="caution">
    <text evidence="4">The sequence shown here is derived from an EMBL/GenBank/DDBJ whole genome shotgun (WGS) entry which is preliminary data.</text>
</comment>
<keyword evidence="5" id="KW-1185">Reference proteome</keyword>
<dbReference type="Gene3D" id="3.40.50.2300">
    <property type="match status" value="1"/>
</dbReference>
<proteinExistence type="predicted"/>
<name>A0ABS2KKP6_9GAMM</name>
<dbReference type="PROSITE" id="PS50110">
    <property type="entry name" value="RESPONSE_REGULATORY"/>
    <property type="match status" value="1"/>
</dbReference>
<feature type="domain" description="Response regulatory" evidence="3">
    <location>
        <begin position="2"/>
        <end position="115"/>
    </location>
</feature>
<evidence type="ECO:0000313" key="4">
    <source>
        <dbReference type="EMBL" id="MBM7131654.1"/>
    </source>
</evidence>
<dbReference type="SMART" id="SM00448">
    <property type="entry name" value="REC"/>
    <property type="match status" value="1"/>
</dbReference>
<dbReference type="InterPro" id="IPR001789">
    <property type="entry name" value="Sig_transdc_resp-reg_receiver"/>
</dbReference>
<dbReference type="InterPro" id="IPR011006">
    <property type="entry name" value="CheY-like_superfamily"/>
</dbReference>
<evidence type="ECO:0000256" key="1">
    <source>
        <dbReference type="PROSITE-ProRule" id="PRU00169"/>
    </source>
</evidence>
<evidence type="ECO:0000259" key="3">
    <source>
        <dbReference type="PROSITE" id="PS50110"/>
    </source>
</evidence>
<dbReference type="Proteomes" id="UP001430193">
    <property type="component" value="Unassembled WGS sequence"/>
</dbReference>
<feature type="region of interest" description="Disordered" evidence="2">
    <location>
        <begin position="115"/>
        <end position="136"/>
    </location>
</feature>
<evidence type="ECO:0000313" key="5">
    <source>
        <dbReference type="Proteomes" id="UP001430193"/>
    </source>
</evidence>
<sequence>MHVMVVDTDVDTQDLVHYALNEAGYEVCKARNVADALRLSSQHPDIGIVISDMRLDHQVTGMQMALRMRQRLINGHYIITCGDWNVLHSHQPDDVSILLKPYGKEDLLRAVHHGAARHQSASRTRRKHRDAELLLV</sequence>
<organism evidence="4 5">
    <name type="scientific">Dyella mobilis</name>
    <dbReference type="NCBI Taxonomy" id="1849582"/>
    <lineage>
        <taxon>Bacteria</taxon>
        <taxon>Pseudomonadati</taxon>
        <taxon>Pseudomonadota</taxon>
        <taxon>Gammaproteobacteria</taxon>
        <taxon>Lysobacterales</taxon>
        <taxon>Rhodanobacteraceae</taxon>
        <taxon>Dyella</taxon>
    </lineage>
</organism>
<evidence type="ECO:0000256" key="2">
    <source>
        <dbReference type="SAM" id="MobiDB-lite"/>
    </source>
</evidence>